<dbReference type="Proteomes" id="UP000887575">
    <property type="component" value="Unassembled WGS sequence"/>
</dbReference>
<dbReference type="Pfam" id="PF00266">
    <property type="entry name" value="Aminotran_5"/>
    <property type="match status" value="1"/>
</dbReference>
<dbReference type="InterPro" id="IPR000192">
    <property type="entry name" value="Aminotrans_V_dom"/>
</dbReference>
<evidence type="ECO:0000256" key="1">
    <source>
        <dbReference type="ARBA" id="ARBA00022898"/>
    </source>
</evidence>
<dbReference type="InterPro" id="IPR015421">
    <property type="entry name" value="PyrdxlP-dep_Trfase_major"/>
</dbReference>
<dbReference type="SUPFAM" id="SSF53383">
    <property type="entry name" value="PLP-dependent transferases"/>
    <property type="match status" value="1"/>
</dbReference>
<evidence type="ECO:0000259" key="2">
    <source>
        <dbReference type="Pfam" id="PF00266"/>
    </source>
</evidence>
<evidence type="ECO:0000313" key="4">
    <source>
        <dbReference type="WBParaSite" id="MBELARI_LOCUS15627"/>
    </source>
</evidence>
<dbReference type="PANTHER" id="PTHR43092:SF4">
    <property type="entry name" value="AMINOTRANSFERASE CLASS V DOMAIN-CONTAINING PROTEIN"/>
    <property type="match status" value="1"/>
</dbReference>
<dbReference type="PANTHER" id="PTHR43092">
    <property type="entry name" value="L-CYSTEINE DESULFHYDRASE"/>
    <property type="match status" value="1"/>
</dbReference>
<dbReference type="WBParaSite" id="MBELARI_LOCUS15627">
    <property type="protein sequence ID" value="MBELARI_LOCUS15627"/>
    <property type="gene ID" value="MBELARI_LOCUS15627"/>
</dbReference>
<dbReference type="AlphaFoldDB" id="A0AAF3J4H1"/>
<dbReference type="InterPro" id="IPR015424">
    <property type="entry name" value="PyrdxlP-dep_Trfase"/>
</dbReference>
<sequence>MDSPIEFGGATRRDHYSFDVNVAYLNQGSYGPCPRFVQDDFLTIRKIQEGNPDLWFRKTKADLYLKALHMVADRFDCQFEQIALVENVTCGINAVLKTSLPSFQKPGGTILYTNQGYGSVIYTIKEAAKQHQMKTHELDIKLPIQSKDSLIKLFEEEIEKIDDLRLAVIDHISSTTAIMFPIEELTELFHRRGIPVLIDGAHAPNQVLDLSLSKLKCEFYVGSLHKWMFTARGTAFIFVRDPNVANQIQPSITSWGYQPSLAEPQYIPFHLQFFYQGTRDETAMFTIPKSIEFIDSICGGFERIYEYNTKLAQKTKKTLDERWQNDGKNLMPLELESPFLKMVKLPDLIAYEKSDADALRLLEDLLLKHQIVTVIVHVNGELYLRLSTQIYNEFDDYTRLADLIDTFR</sequence>
<evidence type="ECO:0000313" key="3">
    <source>
        <dbReference type="Proteomes" id="UP000887575"/>
    </source>
</evidence>
<reference evidence="4" key="1">
    <citation type="submission" date="2024-02" db="UniProtKB">
        <authorList>
            <consortium name="WormBaseParasite"/>
        </authorList>
    </citation>
    <scope>IDENTIFICATION</scope>
</reference>
<keyword evidence="3" id="KW-1185">Reference proteome</keyword>
<feature type="domain" description="Aminotransferase class V" evidence="2">
    <location>
        <begin position="64"/>
        <end position="321"/>
    </location>
</feature>
<keyword evidence="1" id="KW-0663">Pyridoxal phosphate</keyword>
<name>A0AAF3J4H1_9BILA</name>
<dbReference type="Gene3D" id="3.40.640.10">
    <property type="entry name" value="Type I PLP-dependent aspartate aminotransferase-like (Major domain)"/>
    <property type="match status" value="1"/>
</dbReference>
<protein>
    <submittedName>
        <fullName evidence="4">Aminotransferase class V domain-containing protein</fullName>
    </submittedName>
</protein>
<dbReference type="Gene3D" id="3.90.1150.10">
    <property type="entry name" value="Aspartate Aminotransferase, domain 1"/>
    <property type="match status" value="1"/>
</dbReference>
<dbReference type="InterPro" id="IPR015422">
    <property type="entry name" value="PyrdxlP-dep_Trfase_small"/>
</dbReference>
<organism evidence="3 4">
    <name type="scientific">Mesorhabditis belari</name>
    <dbReference type="NCBI Taxonomy" id="2138241"/>
    <lineage>
        <taxon>Eukaryota</taxon>
        <taxon>Metazoa</taxon>
        <taxon>Ecdysozoa</taxon>
        <taxon>Nematoda</taxon>
        <taxon>Chromadorea</taxon>
        <taxon>Rhabditida</taxon>
        <taxon>Rhabditina</taxon>
        <taxon>Rhabditomorpha</taxon>
        <taxon>Rhabditoidea</taxon>
        <taxon>Rhabditidae</taxon>
        <taxon>Mesorhabditinae</taxon>
        <taxon>Mesorhabditis</taxon>
    </lineage>
</organism>
<proteinExistence type="predicted"/>
<accession>A0AAF3J4H1</accession>